<keyword evidence="3" id="KW-1185">Reference proteome</keyword>
<feature type="signal peptide" evidence="1">
    <location>
        <begin position="1"/>
        <end position="19"/>
    </location>
</feature>
<dbReference type="Pfam" id="PF13644">
    <property type="entry name" value="DKNYY"/>
    <property type="match status" value="1"/>
</dbReference>
<reference evidence="2 3" key="1">
    <citation type="submission" date="2023-12" db="EMBL/GenBank/DDBJ databases">
        <title>Genomic sequences of Capnocytophaga and Parvimonas strains.</title>
        <authorList>
            <person name="Watt R.M."/>
            <person name="Wang M."/>
            <person name="Yang T."/>
            <person name="Tong W.M."/>
        </authorList>
    </citation>
    <scope>NUCLEOTIDE SEQUENCE [LARGE SCALE GENOMIC DNA]</scope>
    <source>
        <strain evidence="2 3">CCUG 13096</strain>
    </source>
</reference>
<feature type="chain" id="PRO_5047141373" evidence="1">
    <location>
        <begin position="20"/>
        <end position="353"/>
    </location>
</feature>
<comment type="caution">
    <text evidence="2">The sequence shown here is derived from an EMBL/GenBank/DDBJ whole genome shotgun (WGS) entry which is preliminary data.</text>
</comment>
<organism evidence="2 3">
    <name type="scientific">Capnocytophaga gingivalis</name>
    <dbReference type="NCBI Taxonomy" id="1017"/>
    <lineage>
        <taxon>Bacteria</taxon>
        <taxon>Pseudomonadati</taxon>
        <taxon>Bacteroidota</taxon>
        <taxon>Flavobacteriia</taxon>
        <taxon>Flavobacteriales</taxon>
        <taxon>Flavobacteriaceae</taxon>
        <taxon>Capnocytophaga</taxon>
    </lineage>
</organism>
<dbReference type="EMBL" id="JAYKBW010000012">
    <property type="protein sequence ID" value="MEB3075765.1"/>
    <property type="molecule type" value="Genomic_DNA"/>
</dbReference>
<evidence type="ECO:0000256" key="1">
    <source>
        <dbReference type="SAM" id="SignalP"/>
    </source>
</evidence>
<dbReference type="RefSeq" id="WP_323983906.1">
    <property type="nucleotide sequence ID" value="NZ_JAYKBW010000012.1"/>
</dbReference>
<protein>
    <submittedName>
        <fullName evidence="2">DKNYY domain-containing protein</fullName>
    </submittedName>
</protein>
<sequence length="353" mass="41918">MMKIFYIFLFCIGIYTAVAQEDTLYVQQAQQVKDLHQRQLKTYTRNYIVNEQYAIYQGGKQRKIFYPDRQTFKVKRDLAFIYGDYQEKLAFDKNGVYYKGYFFPSDTASFQVLDRMQGTYYEEGYIPTNDNSYVWKTDNGVYLDTEKIEGADPDTFTTIFSKSHFQYMDKNAFYSRIEYTTEEERRAYKIRKAGDVDKSIRLKNKKKSRHRERSFHKKEKEYPQGCDRETFVRLSSFYGVTFYKDKNLVYIRQEEKYTPVKGYDVASLQPAFLDLFFTDKDYVYYDTTRLIASKQAELLAVYRGDRRGWCGNDTTVATNYYLFKNSEGYWLVKIGGGVFVESLGTEYNLPINQ</sequence>
<evidence type="ECO:0000313" key="2">
    <source>
        <dbReference type="EMBL" id="MEB3075765.1"/>
    </source>
</evidence>
<dbReference type="InterPro" id="IPR027375">
    <property type="entry name" value="DKNYY"/>
</dbReference>
<proteinExistence type="predicted"/>
<gene>
    <name evidence="2" type="ORF">VJJ08_10735</name>
</gene>
<dbReference type="Proteomes" id="UP001311730">
    <property type="component" value="Unassembled WGS sequence"/>
</dbReference>
<accession>A0ABU5Z9X9</accession>
<name>A0ABU5Z9X9_9FLAO</name>
<keyword evidence="1" id="KW-0732">Signal</keyword>
<evidence type="ECO:0000313" key="3">
    <source>
        <dbReference type="Proteomes" id="UP001311730"/>
    </source>
</evidence>